<dbReference type="Proteomes" id="UP000215509">
    <property type="component" value="Unassembled WGS sequence"/>
</dbReference>
<dbReference type="InterPro" id="IPR013783">
    <property type="entry name" value="Ig-like_fold"/>
</dbReference>
<evidence type="ECO:0000313" key="8">
    <source>
        <dbReference type="EMBL" id="OXM85408.1"/>
    </source>
</evidence>
<dbReference type="SMART" id="SM00060">
    <property type="entry name" value="FN3"/>
    <property type="match status" value="2"/>
</dbReference>
<gene>
    <name evidence="8" type="ORF">CF651_15465</name>
</gene>
<dbReference type="Pfam" id="PF00041">
    <property type="entry name" value="fn3"/>
    <property type="match status" value="2"/>
</dbReference>
<evidence type="ECO:0000313" key="9">
    <source>
        <dbReference type="Proteomes" id="UP000215509"/>
    </source>
</evidence>
<keyword evidence="2" id="KW-0378">Hydrolase</keyword>
<dbReference type="FunFam" id="2.60.40.10:FF:001114">
    <property type="entry name" value="Chitinase A1"/>
    <property type="match status" value="2"/>
</dbReference>
<keyword evidence="9" id="KW-1185">Reference proteome</keyword>
<dbReference type="InterPro" id="IPR036116">
    <property type="entry name" value="FN3_sf"/>
</dbReference>
<keyword evidence="1" id="KW-0732">Signal</keyword>
<dbReference type="SUPFAM" id="SSF49785">
    <property type="entry name" value="Galactose-binding domain-like"/>
    <property type="match status" value="2"/>
</dbReference>
<keyword evidence="5" id="KW-0624">Polysaccharide degradation</keyword>
<evidence type="ECO:0000256" key="2">
    <source>
        <dbReference type="ARBA" id="ARBA00022801"/>
    </source>
</evidence>
<dbReference type="AlphaFoldDB" id="A0A229UPR5"/>
<dbReference type="PANTHER" id="PTHR45713:SF6">
    <property type="entry name" value="F5_8 TYPE C DOMAIN-CONTAINING PROTEIN"/>
    <property type="match status" value="1"/>
</dbReference>
<comment type="caution">
    <text evidence="8">The sequence shown here is derived from an EMBL/GenBank/DDBJ whole genome shotgun (WGS) entry which is preliminary data.</text>
</comment>
<dbReference type="InterPro" id="IPR003961">
    <property type="entry name" value="FN3_dom"/>
</dbReference>
<evidence type="ECO:0000259" key="7">
    <source>
        <dbReference type="PROSITE" id="PS50853"/>
    </source>
</evidence>
<dbReference type="InterPro" id="IPR051941">
    <property type="entry name" value="BG_Antigen-Binding_Lectin"/>
</dbReference>
<dbReference type="GO" id="GO:0000272">
    <property type="term" value="P:polysaccharide catabolic process"/>
    <property type="evidence" value="ECO:0007669"/>
    <property type="project" value="UniProtKB-KW"/>
</dbReference>
<feature type="domain" description="Fibronectin type-III" evidence="7">
    <location>
        <begin position="671"/>
        <end position="756"/>
    </location>
</feature>
<name>A0A229UPR5_9BACL</name>
<dbReference type="InterPro" id="IPR008979">
    <property type="entry name" value="Galactose-bd-like_sf"/>
</dbReference>
<evidence type="ECO:0000256" key="1">
    <source>
        <dbReference type="ARBA" id="ARBA00022729"/>
    </source>
</evidence>
<dbReference type="Gene3D" id="2.60.120.260">
    <property type="entry name" value="Galactose-binding domain-like"/>
    <property type="match status" value="2"/>
</dbReference>
<dbReference type="Pfam" id="PF00754">
    <property type="entry name" value="F5_F8_type_C"/>
    <property type="match status" value="2"/>
</dbReference>
<feature type="domain" description="F5/8 type C" evidence="6">
    <location>
        <begin position="748"/>
        <end position="887"/>
    </location>
</feature>
<dbReference type="PROSITE" id="PS50022">
    <property type="entry name" value="FA58C_3"/>
    <property type="match status" value="2"/>
</dbReference>
<dbReference type="GO" id="GO:0016798">
    <property type="term" value="F:hydrolase activity, acting on glycosyl bonds"/>
    <property type="evidence" value="ECO:0007669"/>
    <property type="project" value="UniProtKB-KW"/>
</dbReference>
<feature type="domain" description="F5/8 type C" evidence="6">
    <location>
        <begin position="522"/>
        <end position="661"/>
    </location>
</feature>
<proteinExistence type="predicted"/>
<keyword evidence="3" id="KW-0119">Carbohydrate metabolism</keyword>
<dbReference type="InterPro" id="IPR000421">
    <property type="entry name" value="FA58C"/>
</dbReference>
<dbReference type="CDD" id="cd00063">
    <property type="entry name" value="FN3"/>
    <property type="match status" value="2"/>
</dbReference>
<dbReference type="SUPFAM" id="SSF49265">
    <property type="entry name" value="Fibronectin type III"/>
    <property type="match status" value="2"/>
</dbReference>
<evidence type="ECO:0000256" key="4">
    <source>
        <dbReference type="ARBA" id="ARBA00023295"/>
    </source>
</evidence>
<keyword evidence="4" id="KW-0326">Glycosidase</keyword>
<protein>
    <submittedName>
        <fullName evidence="8">Uncharacterized protein</fullName>
    </submittedName>
</protein>
<dbReference type="PANTHER" id="PTHR45713">
    <property type="entry name" value="FTP DOMAIN-CONTAINING PROTEIN"/>
    <property type="match status" value="1"/>
</dbReference>
<sequence length="887" mass="93634">MQPNPQPMGMGKEGLLMRLLFARILLAVLIISVISGTGLAPGHQVSAAGSMVLDSYDGPVTQNEITSFKAFIQTVEPVVWPNTGSMQSEYAQGKSGENIKAMGLMYEITGDTEILDRMIYFCDVLLSQRNDILPAPYGQRTVWTNTIAPIWPGNNTGTASADSANGDSVGHLAYCARLILQTPAIWNTTVPVTDTYGHGATYRQRANTFITEADYVVSQFLFPSLLDLSRGNKYYFSTQSPYMSGGIMPWNQQMMISYGLQNLAASHAIIGDNASLVTQYDGIVQTNLNWFFADDSAKQTYIDSKGNVAYNWGYNPTILGGEDSNHASLDVAGFYRAFLIGRYGITTAMMMPFANMYADVMMRGPNDFAGRVDGTDGTGHGAPTTYARNGNLFLAALRPDIYYTLGNVDLPNLSTTSMATFARFLWVKNQRNTSGGNDTQAPTAPTSLTATAASSSQIQLSWTASTDNVGVTGYDVYRGGILVGSSATTAYSDTGLAASTAYSYTVKAKDAAGNASAASNTASATTQAAAGGNLALGKTYSASTTWSTSYPAAYAFDGSTSTRWSASSGSLNNQWVSVDLGAATTYNEVVLKETTFQRVSSYKLQSSADGTTYTDIAGTSGTTIGASKSVSFSPVTSRYLRLYVTTATDVPTINEVEVYSTAAGDTTAPAAPTGLTATAASSSQIQLSWTASTDNVGVTGYDVYRGAAKVGSVTTTTYTDAGLTASTAYSYTVKAKDAAGNVSAASNTATATTQAAGGNLALGKTYSASTTWSASYPAANAFDGSTTTRWSASSGSLNNQWVTVDFGTATAYSQVVLKEITYQRVSSYKLQSSTDGTTFTDIAGTAGTTVGASKTINFTPVTSRYLRIYITTATDVPTINEIEAYSL</sequence>
<feature type="domain" description="Fibronectin type-III" evidence="7">
    <location>
        <begin position="444"/>
        <end position="529"/>
    </location>
</feature>
<accession>A0A229UPR5</accession>
<evidence type="ECO:0000256" key="3">
    <source>
        <dbReference type="ARBA" id="ARBA00023277"/>
    </source>
</evidence>
<dbReference type="EMBL" id="NMQW01000022">
    <property type="protein sequence ID" value="OXM85408.1"/>
    <property type="molecule type" value="Genomic_DNA"/>
</dbReference>
<organism evidence="8 9">
    <name type="scientific">Paenibacillus rigui</name>
    <dbReference type="NCBI Taxonomy" id="554312"/>
    <lineage>
        <taxon>Bacteria</taxon>
        <taxon>Bacillati</taxon>
        <taxon>Bacillota</taxon>
        <taxon>Bacilli</taxon>
        <taxon>Bacillales</taxon>
        <taxon>Paenibacillaceae</taxon>
        <taxon>Paenibacillus</taxon>
    </lineage>
</organism>
<evidence type="ECO:0000256" key="5">
    <source>
        <dbReference type="ARBA" id="ARBA00023326"/>
    </source>
</evidence>
<reference evidence="8 9" key="1">
    <citation type="submission" date="2017-07" db="EMBL/GenBank/DDBJ databases">
        <title>Genome sequencing and assembly of Paenibacillus rigui.</title>
        <authorList>
            <person name="Mayilraj S."/>
        </authorList>
    </citation>
    <scope>NUCLEOTIDE SEQUENCE [LARGE SCALE GENOMIC DNA]</scope>
    <source>
        <strain evidence="8 9">JCM 16352</strain>
    </source>
</reference>
<evidence type="ECO:0000259" key="6">
    <source>
        <dbReference type="PROSITE" id="PS50022"/>
    </source>
</evidence>
<dbReference type="Gene3D" id="2.60.40.10">
    <property type="entry name" value="Immunoglobulins"/>
    <property type="match status" value="2"/>
</dbReference>
<dbReference type="PROSITE" id="PS50853">
    <property type="entry name" value="FN3"/>
    <property type="match status" value="2"/>
</dbReference>